<comment type="caution">
    <text evidence="1">The sequence shown here is derived from an EMBL/GenBank/DDBJ whole genome shotgun (WGS) entry which is preliminary data.</text>
</comment>
<organism evidence="1 2">
    <name type="scientific">Tetrabaena socialis</name>
    <dbReference type="NCBI Taxonomy" id="47790"/>
    <lineage>
        <taxon>Eukaryota</taxon>
        <taxon>Viridiplantae</taxon>
        <taxon>Chlorophyta</taxon>
        <taxon>core chlorophytes</taxon>
        <taxon>Chlorophyceae</taxon>
        <taxon>CS clade</taxon>
        <taxon>Chlamydomonadales</taxon>
        <taxon>Tetrabaenaceae</taxon>
        <taxon>Tetrabaena</taxon>
    </lineage>
</organism>
<sequence length="64" mass="7294">MRCGIRCGTPARYRALGAPMSTDDVRDRKAKRDATASHRAYFTYKLKLGMVTNILKKLPKNCEF</sequence>
<reference evidence="1 2" key="1">
    <citation type="journal article" date="2017" name="Mol. Biol. Evol.">
        <title>The 4-celled Tetrabaena socialis nuclear genome reveals the essential components for genetic control of cell number at the origin of multicellularity in the volvocine lineage.</title>
        <authorList>
            <person name="Featherston J."/>
            <person name="Arakaki Y."/>
            <person name="Hanschen E.R."/>
            <person name="Ferris P.J."/>
            <person name="Michod R.E."/>
            <person name="Olson B.J.S.C."/>
            <person name="Nozaki H."/>
            <person name="Durand P.M."/>
        </authorList>
    </citation>
    <scope>NUCLEOTIDE SEQUENCE [LARGE SCALE GENOMIC DNA]</scope>
    <source>
        <strain evidence="1 2">NIES-571</strain>
    </source>
</reference>
<evidence type="ECO:0000313" key="1">
    <source>
        <dbReference type="EMBL" id="PNH04776.1"/>
    </source>
</evidence>
<gene>
    <name evidence="1" type="ORF">TSOC_009011</name>
</gene>
<protein>
    <submittedName>
        <fullName evidence="1">Uncharacterized protein</fullName>
    </submittedName>
</protein>
<accession>A0A2J7ZWY6</accession>
<dbReference type="EMBL" id="PGGS01000360">
    <property type="protein sequence ID" value="PNH04776.1"/>
    <property type="molecule type" value="Genomic_DNA"/>
</dbReference>
<name>A0A2J7ZWY6_9CHLO</name>
<proteinExistence type="predicted"/>
<evidence type="ECO:0000313" key="2">
    <source>
        <dbReference type="Proteomes" id="UP000236333"/>
    </source>
</evidence>
<keyword evidence="2" id="KW-1185">Reference proteome</keyword>
<dbReference type="AlphaFoldDB" id="A0A2J7ZWY6"/>
<dbReference type="Proteomes" id="UP000236333">
    <property type="component" value="Unassembled WGS sequence"/>
</dbReference>